<proteinExistence type="predicted"/>
<dbReference type="Gene3D" id="1.10.287.1080">
    <property type="entry name" value="MazG-like"/>
    <property type="match status" value="1"/>
</dbReference>
<dbReference type="Pfam" id="PF03819">
    <property type="entry name" value="MazG"/>
    <property type="match status" value="1"/>
</dbReference>
<name>A0A382WZ23_9ZZZZ</name>
<evidence type="ECO:0000259" key="1">
    <source>
        <dbReference type="Pfam" id="PF03819"/>
    </source>
</evidence>
<protein>
    <recommendedName>
        <fullName evidence="1">NTP pyrophosphohydrolase MazG-like domain-containing protein</fullName>
    </recommendedName>
</protein>
<organism evidence="2">
    <name type="scientific">marine metagenome</name>
    <dbReference type="NCBI Taxonomy" id="408172"/>
    <lineage>
        <taxon>unclassified sequences</taxon>
        <taxon>metagenomes</taxon>
        <taxon>ecological metagenomes</taxon>
    </lineage>
</organism>
<accession>A0A382WZ23</accession>
<dbReference type="EMBL" id="UINC01163521">
    <property type="protein sequence ID" value="SVD63874.1"/>
    <property type="molecule type" value="Genomic_DNA"/>
</dbReference>
<evidence type="ECO:0000313" key="2">
    <source>
        <dbReference type="EMBL" id="SVD63874.1"/>
    </source>
</evidence>
<gene>
    <name evidence="2" type="ORF">METZ01_LOCUS416728</name>
</gene>
<dbReference type="InterPro" id="IPR004518">
    <property type="entry name" value="MazG-like_dom"/>
</dbReference>
<feature type="non-terminal residue" evidence="2">
    <location>
        <position position="37"/>
    </location>
</feature>
<reference evidence="2" key="1">
    <citation type="submission" date="2018-05" db="EMBL/GenBank/DDBJ databases">
        <authorList>
            <person name="Lanie J.A."/>
            <person name="Ng W.-L."/>
            <person name="Kazmierczak K.M."/>
            <person name="Andrzejewski T.M."/>
            <person name="Davidsen T.M."/>
            <person name="Wayne K.J."/>
            <person name="Tettelin H."/>
            <person name="Glass J.I."/>
            <person name="Rusch D."/>
            <person name="Podicherti R."/>
            <person name="Tsui H.-C.T."/>
            <person name="Winkler M.E."/>
        </authorList>
    </citation>
    <scope>NUCLEOTIDE SEQUENCE</scope>
</reference>
<feature type="domain" description="NTP pyrophosphohydrolase MazG-like" evidence="1">
    <location>
        <begin position="2"/>
        <end position="29"/>
    </location>
</feature>
<dbReference type="AlphaFoldDB" id="A0A382WZ23"/>
<sequence>MSEENNKFNIGDSINSICKKLIQRHPHIFNDTNNNKY</sequence>